<gene>
    <name evidence="5" type="ORF">DIURU_005687</name>
</gene>
<dbReference type="PANTHER" id="PTHR19957:SF38">
    <property type="entry name" value="LD27581P"/>
    <property type="match status" value="1"/>
</dbReference>
<keyword evidence="3" id="KW-0472">Membrane</keyword>
<dbReference type="PROSITE" id="PS00914">
    <property type="entry name" value="SYNTAXIN"/>
    <property type="match status" value="1"/>
</dbReference>
<evidence type="ECO:0000256" key="1">
    <source>
        <dbReference type="ARBA" id="ARBA00009063"/>
    </source>
</evidence>
<dbReference type="GO" id="GO:0006906">
    <property type="term" value="P:vesicle fusion"/>
    <property type="evidence" value="ECO:0007669"/>
    <property type="project" value="TreeGrafter"/>
</dbReference>
<evidence type="ECO:0000259" key="4">
    <source>
        <dbReference type="PROSITE" id="PS50192"/>
    </source>
</evidence>
<dbReference type="Gene3D" id="1.20.5.110">
    <property type="match status" value="1"/>
</dbReference>
<dbReference type="GO" id="GO:0006896">
    <property type="term" value="P:Golgi to vacuole transport"/>
    <property type="evidence" value="ECO:0007669"/>
    <property type="project" value="TreeGrafter"/>
</dbReference>
<dbReference type="GO" id="GO:0012505">
    <property type="term" value="C:endomembrane system"/>
    <property type="evidence" value="ECO:0007669"/>
    <property type="project" value="TreeGrafter"/>
</dbReference>
<comment type="similarity">
    <text evidence="1">Belongs to the syntaxin family.</text>
</comment>
<dbReference type="InterPro" id="IPR045242">
    <property type="entry name" value="Syntaxin"/>
</dbReference>
<dbReference type="InterPro" id="IPR010989">
    <property type="entry name" value="SNARE"/>
</dbReference>
<keyword evidence="3" id="KW-0812">Transmembrane</keyword>
<evidence type="ECO:0000256" key="2">
    <source>
        <dbReference type="SAM" id="Coils"/>
    </source>
</evidence>
<dbReference type="PANTHER" id="PTHR19957">
    <property type="entry name" value="SYNTAXIN"/>
    <property type="match status" value="1"/>
</dbReference>
<dbReference type="RefSeq" id="XP_034009535.1">
    <property type="nucleotide sequence ID" value="XM_034158696.1"/>
</dbReference>
<evidence type="ECO:0000313" key="6">
    <source>
        <dbReference type="Proteomes" id="UP000449547"/>
    </source>
</evidence>
<dbReference type="GO" id="GO:0000149">
    <property type="term" value="F:SNARE binding"/>
    <property type="evidence" value="ECO:0007669"/>
    <property type="project" value="TreeGrafter"/>
</dbReference>
<dbReference type="Proteomes" id="UP000449547">
    <property type="component" value="Unassembled WGS sequence"/>
</dbReference>
<dbReference type="GeneID" id="54784338"/>
<evidence type="ECO:0000256" key="3">
    <source>
        <dbReference type="SAM" id="Phobius"/>
    </source>
</evidence>
<evidence type="ECO:0000313" key="5">
    <source>
        <dbReference type="EMBL" id="KAA8896675.1"/>
    </source>
</evidence>
<dbReference type="OrthoDB" id="364348at2759"/>
<dbReference type="InterPro" id="IPR000727">
    <property type="entry name" value="T_SNARE_dom"/>
</dbReference>
<dbReference type="CDD" id="cd15840">
    <property type="entry name" value="SNARE_Qa"/>
    <property type="match status" value="1"/>
</dbReference>
<dbReference type="Pfam" id="PF05739">
    <property type="entry name" value="SNARE"/>
    <property type="match status" value="1"/>
</dbReference>
<dbReference type="SMART" id="SM00397">
    <property type="entry name" value="t_SNARE"/>
    <property type="match status" value="1"/>
</dbReference>
<dbReference type="GO" id="GO:0005484">
    <property type="term" value="F:SNAP receptor activity"/>
    <property type="evidence" value="ECO:0007669"/>
    <property type="project" value="InterPro"/>
</dbReference>
<feature type="domain" description="T-SNARE coiled-coil homology" evidence="4">
    <location>
        <begin position="149"/>
        <end position="211"/>
    </location>
</feature>
<comment type="caution">
    <text evidence="5">The sequence shown here is derived from an EMBL/GenBank/DDBJ whole genome shotgun (WGS) entry which is preliminary data.</text>
</comment>
<dbReference type="OMA" id="VQITYEP"/>
<dbReference type="GO" id="GO:0031201">
    <property type="term" value="C:SNARE complex"/>
    <property type="evidence" value="ECO:0007669"/>
    <property type="project" value="TreeGrafter"/>
</dbReference>
<protein>
    <recommendedName>
        <fullName evidence="4">t-SNARE coiled-coil homology domain-containing protein</fullName>
    </recommendedName>
</protein>
<reference evidence="5 6" key="1">
    <citation type="submission" date="2019-07" db="EMBL/GenBank/DDBJ databases">
        <title>Genome assembly of two rare yeast pathogens: Diutina rugosa and Trichomonascus ciferrii.</title>
        <authorList>
            <person name="Mixao V."/>
            <person name="Saus E."/>
            <person name="Hansen A."/>
            <person name="Lass-Flor C."/>
            <person name="Gabaldon T."/>
        </authorList>
    </citation>
    <scope>NUCLEOTIDE SEQUENCE [LARGE SCALE GENOMIC DNA]</scope>
    <source>
        <strain evidence="5 6">CBS 613</strain>
    </source>
</reference>
<feature type="coiled-coil region" evidence="2">
    <location>
        <begin position="58"/>
        <end position="85"/>
    </location>
</feature>
<keyword evidence="3" id="KW-1133">Transmembrane helix</keyword>
<sequence length="242" mass="28063">MSFNTYADDLEQGSVASNRYKDYPEFEQLSSGVDARLHRVNELLSSPPVNDTDVAEQFKEMNDQVRQLSSLLEQMEKDKEDIEVIRYLRQKEGLQMKLIREALGRFQRIRNAQATTEANTSTPSAQNGGVPQVQINYEPINAEELEQQSFAIRQREQEIHRIHQDTMEINEIFDNLSSVVNQQQFQIDNIEENLFNYSSDVRGAHQELRRAERYQKRTGGRMCYCLMILSGLLALILFIVII</sequence>
<dbReference type="VEuPathDB" id="FungiDB:DIURU_005687"/>
<accession>A0A642UCF3</accession>
<organism evidence="5 6">
    <name type="scientific">Diutina rugosa</name>
    <name type="common">Yeast</name>
    <name type="synonym">Candida rugosa</name>
    <dbReference type="NCBI Taxonomy" id="5481"/>
    <lineage>
        <taxon>Eukaryota</taxon>
        <taxon>Fungi</taxon>
        <taxon>Dikarya</taxon>
        <taxon>Ascomycota</taxon>
        <taxon>Saccharomycotina</taxon>
        <taxon>Pichiomycetes</taxon>
        <taxon>Debaryomycetaceae</taxon>
        <taxon>Diutina</taxon>
    </lineage>
</organism>
<proteinExistence type="inferred from homology"/>
<dbReference type="InterPro" id="IPR006012">
    <property type="entry name" value="Syntaxin/epimorphin_CS"/>
</dbReference>
<dbReference type="PROSITE" id="PS50192">
    <property type="entry name" value="T_SNARE"/>
    <property type="match status" value="1"/>
</dbReference>
<keyword evidence="6" id="KW-1185">Reference proteome</keyword>
<dbReference type="AlphaFoldDB" id="A0A642UCF3"/>
<dbReference type="GO" id="GO:0006886">
    <property type="term" value="P:intracellular protein transport"/>
    <property type="evidence" value="ECO:0007669"/>
    <property type="project" value="InterPro"/>
</dbReference>
<dbReference type="EMBL" id="SWFT01000163">
    <property type="protein sequence ID" value="KAA8896675.1"/>
    <property type="molecule type" value="Genomic_DNA"/>
</dbReference>
<name>A0A642UCF3_DIURU</name>
<keyword evidence="2" id="KW-0175">Coiled coil</keyword>
<dbReference type="SUPFAM" id="SSF47661">
    <property type="entry name" value="t-snare proteins"/>
    <property type="match status" value="1"/>
</dbReference>
<feature type="transmembrane region" description="Helical" evidence="3">
    <location>
        <begin position="222"/>
        <end position="241"/>
    </location>
</feature>
<dbReference type="GO" id="GO:0048278">
    <property type="term" value="P:vesicle docking"/>
    <property type="evidence" value="ECO:0007669"/>
    <property type="project" value="TreeGrafter"/>
</dbReference>